<dbReference type="STRING" id="494026.PGLA_21310"/>
<keyword evidence="3" id="KW-1185">Reference proteome</keyword>
<evidence type="ECO:0000313" key="2">
    <source>
        <dbReference type="EMBL" id="OAB35966.1"/>
    </source>
</evidence>
<sequence>MQRNGIVLPVIGALLAAIIGGAIWATIAVLTEYELGLIAWGIGGLAGYTVAFLAKKQTNQIHQIIAVIASLIGILLGKYFIFSYIINDGFNGMFNSELITLFQDNITEFFGGMDILFVVFAVATAWTLPAKMSKQMNQQSGTQPQEPSL</sequence>
<dbReference type="EMBL" id="LVJH01000058">
    <property type="protein sequence ID" value="OAB35966.1"/>
    <property type="molecule type" value="Genomic_DNA"/>
</dbReference>
<feature type="transmembrane region" description="Helical" evidence="1">
    <location>
        <begin position="106"/>
        <end position="128"/>
    </location>
</feature>
<feature type="transmembrane region" description="Helical" evidence="1">
    <location>
        <begin position="37"/>
        <end position="54"/>
    </location>
</feature>
<proteinExistence type="predicted"/>
<dbReference type="OrthoDB" id="2974555at2"/>
<reference evidence="2 3" key="1">
    <citation type="submission" date="2016-03" db="EMBL/GenBank/DDBJ databases">
        <title>Draft genome sequence of Paenibacillus glacialis DSM 22343.</title>
        <authorList>
            <person name="Shin S.-K."/>
            <person name="Yi H."/>
        </authorList>
    </citation>
    <scope>NUCLEOTIDE SEQUENCE [LARGE SCALE GENOMIC DNA]</scope>
    <source>
        <strain evidence="2 3">DSM 22343</strain>
    </source>
</reference>
<feature type="transmembrane region" description="Helical" evidence="1">
    <location>
        <begin position="66"/>
        <end position="86"/>
    </location>
</feature>
<dbReference type="RefSeq" id="WP_068536781.1">
    <property type="nucleotide sequence ID" value="NZ_LVJH01000058.1"/>
</dbReference>
<keyword evidence="1" id="KW-0812">Transmembrane</keyword>
<evidence type="ECO:0000256" key="1">
    <source>
        <dbReference type="SAM" id="Phobius"/>
    </source>
</evidence>
<gene>
    <name evidence="2" type="ORF">PGLA_21310</name>
</gene>
<comment type="caution">
    <text evidence="2">The sequence shown here is derived from an EMBL/GenBank/DDBJ whole genome shotgun (WGS) entry which is preliminary data.</text>
</comment>
<protein>
    <submittedName>
        <fullName evidence="2">Uncharacterized protein</fullName>
    </submittedName>
</protein>
<accession>A0A168F8M7</accession>
<keyword evidence="1" id="KW-0472">Membrane</keyword>
<dbReference type="AlphaFoldDB" id="A0A168F8M7"/>
<dbReference type="Proteomes" id="UP000076967">
    <property type="component" value="Unassembled WGS sequence"/>
</dbReference>
<feature type="transmembrane region" description="Helical" evidence="1">
    <location>
        <begin position="7"/>
        <end position="31"/>
    </location>
</feature>
<keyword evidence="1" id="KW-1133">Transmembrane helix</keyword>
<name>A0A168F8M7_9BACL</name>
<organism evidence="2 3">
    <name type="scientific">Paenibacillus glacialis</name>
    <dbReference type="NCBI Taxonomy" id="494026"/>
    <lineage>
        <taxon>Bacteria</taxon>
        <taxon>Bacillati</taxon>
        <taxon>Bacillota</taxon>
        <taxon>Bacilli</taxon>
        <taxon>Bacillales</taxon>
        <taxon>Paenibacillaceae</taxon>
        <taxon>Paenibacillus</taxon>
    </lineage>
</organism>
<evidence type="ECO:0000313" key="3">
    <source>
        <dbReference type="Proteomes" id="UP000076967"/>
    </source>
</evidence>